<dbReference type="Proteomes" id="UP000184232">
    <property type="component" value="Unassembled WGS sequence"/>
</dbReference>
<dbReference type="GO" id="GO:0016301">
    <property type="term" value="F:kinase activity"/>
    <property type="evidence" value="ECO:0007669"/>
    <property type="project" value="UniProtKB-KW"/>
</dbReference>
<keyword evidence="1" id="KW-0418">Kinase</keyword>
<gene>
    <name evidence="1" type="ORF">SAMN05444337_2129</name>
</gene>
<organism evidence="1 2">
    <name type="scientific">Flavobacterium haoranii</name>
    <dbReference type="NCBI Taxonomy" id="683124"/>
    <lineage>
        <taxon>Bacteria</taxon>
        <taxon>Pseudomonadati</taxon>
        <taxon>Bacteroidota</taxon>
        <taxon>Flavobacteriia</taxon>
        <taxon>Flavobacteriales</taxon>
        <taxon>Flavobacteriaceae</taxon>
        <taxon>Flavobacterium</taxon>
    </lineage>
</organism>
<accession>A0A1M6JYA5</accession>
<name>A0A1M6JYA5_9FLAO</name>
<dbReference type="SUPFAM" id="SSF56112">
    <property type="entry name" value="Protein kinase-like (PK-like)"/>
    <property type="match status" value="1"/>
</dbReference>
<dbReference type="RefSeq" id="WP_072784849.1">
    <property type="nucleotide sequence ID" value="NZ_CP045292.1"/>
</dbReference>
<dbReference type="OrthoDB" id="9773772at2"/>
<dbReference type="STRING" id="683124.SAMN05444337_2129"/>
<evidence type="ECO:0000313" key="2">
    <source>
        <dbReference type="Proteomes" id="UP000184232"/>
    </source>
</evidence>
<dbReference type="InterPro" id="IPR011009">
    <property type="entry name" value="Kinase-like_dom_sf"/>
</dbReference>
<reference evidence="1 2" key="1">
    <citation type="submission" date="2016-11" db="EMBL/GenBank/DDBJ databases">
        <authorList>
            <person name="Jaros S."/>
            <person name="Januszkiewicz K."/>
            <person name="Wedrychowicz H."/>
        </authorList>
    </citation>
    <scope>NUCLEOTIDE SEQUENCE [LARGE SCALE GENOMIC DNA]</scope>
    <source>
        <strain evidence="1 2">DSM 22807</strain>
    </source>
</reference>
<keyword evidence="2" id="KW-1185">Reference proteome</keyword>
<dbReference type="EMBL" id="FQZH01000004">
    <property type="protein sequence ID" value="SHJ51707.1"/>
    <property type="molecule type" value="Genomic_DNA"/>
</dbReference>
<proteinExistence type="predicted"/>
<evidence type="ECO:0000313" key="1">
    <source>
        <dbReference type="EMBL" id="SHJ51707.1"/>
    </source>
</evidence>
<sequence>MKKVFRPNFKHLENQFDCILNKFKKEGELIGSEKRNVIKFFDLEDGTEVNVKSFKKPNLLNAIIYGYIRKSKAQRSFEYATLLLEKGIGTPQPYAYYENKSVLGLEQSYYFSNQQNIDLMFRNLVFDPNYPNREEIIKQTAQFFFKVHNEGIEFIDNTAGNTLIKKVGDNDYQFYLVDLNRMSFHANLSMEQRARNIAKLTTEEDINSILAKEYAKLYQVNENDFFQLLMKEANGFLERFNRRKKIKKKIKFWKK</sequence>
<protein>
    <submittedName>
        <fullName evidence="1">Lipopolysaccharide kinase (Kdo/WaaP) family protein</fullName>
    </submittedName>
</protein>
<dbReference type="AlphaFoldDB" id="A0A1M6JYA5"/>
<keyword evidence="1" id="KW-0808">Transferase</keyword>